<evidence type="ECO:0000256" key="3">
    <source>
        <dbReference type="ARBA" id="ARBA00022722"/>
    </source>
</evidence>
<keyword evidence="4 13" id="KW-0479">Metal-binding</keyword>
<dbReference type="InterPro" id="IPR004612">
    <property type="entry name" value="Resolv_RecU"/>
</dbReference>
<dbReference type="Gene3D" id="3.40.1350.10">
    <property type="match status" value="1"/>
</dbReference>
<keyword evidence="16" id="KW-1185">Reference proteome</keyword>
<comment type="function">
    <text evidence="13">Endonuclease that resolves Holliday junction intermediates in genetic recombination. Cleaves mobile four-strand junctions by introducing symmetrical nicks in paired strands. Promotes annealing of linear ssDNA with homologous dsDNA. Required for DNA repair, homologous recombination and chromosome segregation.</text>
</comment>
<evidence type="ECO:0000256" key="2">
    <source>
        <dbReference type="ARBA" id="ARBA00022490"/>
    </source>
</evidence>
<dbReference type="SUPFAM" id="SSF52980">
    <property type="entry name" value="Restriction endonuclease-like"/>
    <property type="match status" value="1"/>
</dbReference>
<comment type="cofactor">
    <cofactor evidence="13">
        <name>Mg(2+)</name>
        <dbReference type="ChEBI" id="CHEBI:18420"/>
    </cofactor>
    <text evidence="13">Binds 1 Mg(2+) ion per subunit.</text>
</comment>
<feature type="binding site" evidence="13">
    <location>
        <position position="117"/>
    </location>
    <ligand>
        <name>Mg(2+)</name>
        <dbReference type="ChEBI" id="CHEBI:18420"/>
    </ligand>
</feature>
<evidence type="ECO:0000256" key="11">
    <source>
        <dbReference type="ARBA" id="ARBA00023447"/>
    </source>
</evidence>
<evidence type="ECO:0000256" key="1">
    <source>
        <dbReference type="ARBA" id="ARBA00004496"/>
    </source>
</evidence>
<evidence type="ECO:0000256" key="5">
    <source>
        <dbReference type="ARBA" id="ARBA00022759"/>
    </source>
</evidence>
<dbReference type="Proteomes" id="UP000741863">
    <property type="component" value="Unassembled WGS sequence"/>
</dbReference>
<evidence type="ECO:0000256" key="4">
    <source>
        <dbReference type="ARBA" id="ARBA00022723"/>
    </source>
</evidence>
<evidence type="ECO:0000256" key="12">
    <source>
        <dbReference type="ARBA" id="ARBA00029523"/>
    </source>
</evidence>
<sequence length="197" mass="22564">MAFRYPNGKLYEKKVTTSKKTDDGNANRGMTLEDDLNASIHHYLQIGKAVIHKKPTPVQIVSVDYPKRTRAKITEAYFRQASTTDYNGIYKGYHLDFEAKETHQKQSFPLKNIHDHQMEHLNAVTAHGGLAFLILRFAHSKETYVLKAEDFMKLKTETDRKSIKKDDIATLGIFVNPSILPTIDFLPAVEQLFRLNV</sequence>
<dbReference type="EMBL" id="JAFBEC010000007">
    <property type="protein sequence ID" value="MBM7633491.1"/>
    <property type="molecule type" value="Genomic_DNA"/>
</dbReference>
<reference evidence="15 16" key="1">
    <citation type="submission" date="2021-01" db="EMBL/GenBank/DDBJ databases">
        <title>Genomic Encyclopedia of Type Strains, Phase IV (KMG-IV): sequencing the most valuable type-strain genomes for metagenomic binning, comparative biology and taxonomic classification.</title>
        <authorList>
            <person name="Goeker M."/>
        </authorList>
    </citation>
    <scope>NUCLEOTIDE SEQUENCE [LARGE SCALE GENOMIC DNA]</scope>
    <source>
        <strain evidence="15 16">DSM 25540</strain>
    </source>
</reference>
<dbReference type="InterPro" id="IPR011335">
    <property type="entry name" value="Restrct_endonuc-II-like"/>
</dbReference>
<dbReference type="NCBIfam" id="NF002584">
    <property type="entry name" value="PRK02234.1-5"/>
    <property type="match status" value="1"/>
</dbReference>
<evidence type="ECO:0000256" key="6">
    <source>
        <dbReference type="ARBA" id="ARBA00022763"/>
    </source>
</evidence>
<dbReference type="Pfam" id="PF03838">
    <property type="entry name" value="RecU"/>
    <property type="match status" value="1"/>
</dbReference>
<keyword evidence="5 13" id="KW-0255">Endonuclease</keyword>
<name>A0ABS2PDT4_9BACL</name>
<accession>A0ABS2PDT4</accession>
<dbReference type="CDD" id="cd22354">
    <property type="entry name" value="RecU-like"/>
    <property type="match status" value="1"/>
</dbReference>
<evidence type="ECO:0000256" key="14">
    <source>
        <dbReference type="NCBIfam" id="TIGR00648"/>
    </source>
</evidence>
<keyword evidence="10 13" id="KW-0234">DNA repair</keyword>
<evidence type="ECO:0000313" key="16">
    <source>
        <dbReference type="Proteomes" id="UP000741863"/>
    </source>
</evidence>
<comment type="catalytic activity">
    <reaction evidence="13">
        <text>Endonucleolytic cleavage at a junction such as a reciprocal single-stranded crossover between two homologous DNA duplexes (Holliday junction).</text>
        <dbReference type="EC" id="3.1.21.10"/>
    </reaction>
</comment>
<evidence type="ECO:0000313" key="15">
    <source>
        <dbReference type="EMBL" id="MBM7633491.1"/>
    </source>
</evidence>
<dbReference type="EC" id="3.1.21.10" evidence="13 14"/>
<feature type="binding site" evidence="13">
    <location>
        <position position="98"/>
    </location>
    <ligand>
        <name>Mg(2+)</name>
        <dbReference type="ChEBI" id="CHEBI:18420"/>
    </ligand>
</feature>
<evidence type="ECO:0000256" key="13">
    <source>
        <dbReference type="HAMAP-Rule" id="MF_00130"/>
    </source>
</evidence>
<feature type="binding site" evidence="13">
    <location>
        <position position="85"/>
    </location>
    <ligand>
        <name>Mg(2+)</name>
        <dbReference type="ChEBI" id="CHEBI:18420"/>
    </ligand>
</feature>
<keyword evidence="2 13" id="KW-0963">Cytoplasm</keyword>
<proteinExistence type="inferred from homology"/>
<comment type="similarity">
    <text evidence="11 13">Belongs to the RecU family.</text>
</comment>
<gene>
    <name evidence="13" type="primary">recU</name>
    <name evidence="15" type="ORF">JOD17_002585</name>
</gene>
<dbReference type="InterPro" id="IPR011856">
    <property type="entry name" value="tRNA_endonuc-like_dom_sf"/>
</dbReference>
<keyword evidence="9 13" id="KW-0233">DNA recombination</keyword>
<evidence type="ECO:0000256" key="8">
    <source>
        <dbReference type="ARBA" id="ARBA00022842"/>
    </source>
</evidence>
<evidence type="ECO:0000256" key="10">
    <source>
        <dbReference type="ARBA" id="ARBA00023204"/>
    </source>
</evidence>
<keyword evidence="6 13" id="KW-0227">DNA damage</keyword>
<organism evidence="15 16">
    <name type="scientific">Geomicrobium sediminis</name>
    <dbReference type="NCBI Taxonomy" id="1347788"/>
    <lineage>
        <taxon>Bacteria</taxon>
        <taxon>Bacillati</taxon>
        <taxon>Bacillota</taxon>
        <taxon>Bacilli</taxon>
        <taxon>Bacillales</taxon>
        <taxon>Geomicrobium</taxon>
    </lineage>
</organism>
<keyword evidence="8 13" id="KW-0460">Magnesium</keyword>
<dbReference type="RefSeq" id="WP_204698166.1">
    <property type="nucleotide sequence ID" value="NZ_JAFBEC010000007.1"/>
</dbReference>
<evidence type="ECO:0000256" key="7">
    <source>
        <dbReference type="ARBA" id="ARBA00022801"/>
    </source>
</evidence>
<protein>
    <recommendedName>
        <fullName evidence="12 13">Holliday junction resolvase RecU</fullName>
        <ecNumber evidence="13 14">3.1.21.10</ecNumber>
    </recommendedName>
    <alternativeName>
        <fullName evidence="13">Recombination protein U homolog</fullName>
    </alternativeName>
</protein>
<comment type="subcellular location">
    <subcellularLocation>
        <location evidence="1 13">Cytoplasm</location>
    </subcellularLocation>
</comment>
<feature type="binding site" evidence="13">
    <location>
        <position position="83"/>
    </location>
    <ligand>
        <name>Mg(2+)</name>
        <dbReference type="ChEBI" id="CHEBI:18420"/>
    </ligand>
</feature>
<comment type="caution">
    <text evidence="15">The sequence shown here is derived from an EMBL/GenBank/DDBJ whole genome shotgun (WGS) entry which is preliminary data.</text>
</comment>
<dbReference type="NCBIfam" id="TIGR00648">
    <property type="entry name" value="recU"/>
    <property type="match status" value="1"/>
</dbReference>
<evidence type="ECO:0000256" key="9">
    <source>
        <dbReference type="ARBA" id="ARBA00023172"/>
    </source>
</evidence>
<dbReference type="PIRSF" id="PIRSF037785">
    <property type="entry name" value="RecU"/>
    <property type="match status" value="1"/>
</dbReference>
<feature type="site" description="Transition state stabilizer" evidence="13">
    <location>
        <position position="100"/>
    </location>
</feature>
<dbReference type="HAMAP" id="MF_00130">
    <property type="entry name" value="RecU"/>
    <property type="match status" value="1"/>
</dbReference>
<keyword evidence="7 13" id="KW-0378">Hydrolase</keyword>
<keyword evidence="3 13" id="KW-0540">Nuclease</keyword>